<protein>
    <submittedName>
        <fullName evidence="2">Uncharacterized protein</fullName>
    </submittedName>
</protein>
<feature type="region of interest" description="Disordered" evidence="1">
    <location>
        <begin position="1"/>
        <end position="25"/>
    </location>
</feature>
<proteinExistence type="predicted"/>
<name>A0A5M6D7A9_9BACT</name>
<evidence type="ECO:0000313" key="2">
    <source>
        <dbReference type="EMBL" id="KAA5542546.1"/>
    </source>
</evidence>
<dbReference type="EMBL" id="VWOX01000007">
    <property type="protein sequence ID" value="KAA5542546.1"/>
    <property type="molecule type" value="Genomic_DNA"/>
</dbReference>
<reference evidence="2 3" key="1">
    <citation type="submission" date="2019-08" db="EMBL/GenBank/DDBJ databases">
        <authorList>
            <person name="Dhanesh K."/>
            <person name="Kumar G."/>
            <person name="Sasikala C."/>
            <person name="Venkata Ramana C."/>
        </authorList>
    </citation>
    <scope>NUCLEOTIDE SEQUENCE [LARGE SCALE GENOMIC DNA]</scope>
    <source>
        <strain evidence="2 3">JC645</strain>
    </source>
</reference>
<dbReference type="RefSeq" id="WP_150076960.1">
    <property type="nucleotide sequence ID" value="NZ_VWOX01000007.1"/>
</dbReference>
<sequence>MNPNRPAGGVRGGSAPPSVSARRIGNQPPLANRFASRFAKLVFAEPLFVAKRLVLVLATTILLSGCGGDSADTSRTATIGEQASGNDSDTLAPAEIVSQFLDRVRRGGKDASANDLLTKLAQQEMTRIGRPLQFPGSPDTRFEVLQAYPVPNQEDAVWVHTFLSEPVEPGDLVRYEVVWTLRRETEGWRISGFTIDQGQDQPPMEIDFEDGNQMETKLTEALEDTDSKSR</sequence>
<evidence type="ECO:0000256" key="1">
    <source>
        <dbReference type="SAM" id="MobiDB-lite"/>
    </source>
</evidence>
<accession>A0A5M6D7A9</accession>
<evidence type="ECO:0000313" key="3">
    <source>
        <dbReference type="Proteomes" id="UP000324479"/>
    </source>
</evidence>
<organism evidence="2 3">
    <name type="scientific">Roseiconus nitratireducens</name>
    <dbReference type="NCBI Taxonomy" id="2605748"/>
    <lineage>
        <taxon>Bacteria</taxon>
        <taxon>Pseudomonadati</taxon>
        <taxon>Planctomycetota</taxon>
        <taxon>Planctomycetia</taxon>
        <taxon>Pirellulales</taxon>
        <taxon>Pirellulaceae</taxon>
        <taxon>Roseiconus</taxon>
    </lineage>
</organism>
<gene>
    <name evidence="2" type="ORF">FYK55_13460</name>
</gene>
<dbReference type="Proteomes" id="UP000324479">
    <property type="component" value="Unassembled WGS sequence"/>
</dbReference>
<dbReference type="AlphaFoldDB" id="A0A5M6D7A9"/>
<keyword evidence="3" id="KW-1185">Reference proteome</keyword>
<comment type="caution">
    <text evidence="2">The sequence shown here is derived from an EMBL/GenBank/DDBJ whole genome shotgun (WGS) entry which is preliminary data.</text>
</comment>